<dbReference type="PRINTS" id="PR00449">
    <property type="entry name" value="RASTRNSFRMNG"/>
</dbReference>
<accession>X0ZJM0</accession>
<dbReference type="InterPro" id="IPR027266">
    <property type="entry name" value="TrmE/GcvT-like"/>
</dbReference>
<comment type="similarity">
    <text evidence="1">Belongs to the TRAFAC class TrmE-Era-EngA-EngB-Septin-like GTPase superfamily. TrmE GTPase family.</text>
</comment>
<organism evidence="8">
    <name type="scientific">marine sediment metagenome</name>
    <dbReference type="NCBI Taxonomy" id="412755"/>
    <lineage>
        <taxon>unclassified sequences</taxon>
        <taxon>metagenomes</taxon>
        <taxon>ecological metagenomes</taxon>
    </lineage>
</organism>
<dbReference type="GO" id="GO:0005525">
    <property type="term" value="F:GTP binding"/>
    <property type="evidence" value="ECO:0007669"/>
    <property type="project" value="UniProtKB-KW"/>
</dbReference>
<feature type="domain" description="MnmE helical" evidence="7">
    <location>
        <begin position="160"/>
        <end position="417"/>
    </location>
</feature>
<gene>
    <name evidence="8" type="ORF">S01H4_18431</name>
</gene>
<dbReference type="GO" id="GO:0030488">
    <property type="term" value="P:tRNA methylation"/>
    <property type="evidence" value="ECO:0007669"/>
    <property type="project" value="TreeGrafter"/>
</dbReference>
<dbReference type="CDD" id="cd04164">
    <property type="entry name" value="trmE"/>
    <property type="match status" value="1"/>
</dbReference>
<dbReference type="CDD" id="cd14858">
    <property type="entry name" value="TrmE_N"/>
    <property type="match status" value="1"/>
</dbReference>
<keyword evidence="4" id="KW-0342">GTP-binding</keyword>
<dbReference type="PANTHER" id="PTHR42714">
    <property type="entry name" value="TRNA MODIFICATION GTPASE GTPBP3"/>
    <property type="match status" value="1"/>
</dbReference>
<dbReference type="GO" id="GO:0002098">
    <property type="term" value="P:tRNA wobble uridine modification"/>
    <property type="evidence" value="ECO:0007669"/>
    <property type="project" value="TreeGrafter"/>
</dbReference>
<evidence type="ECO:0000259" key="7">
    <source>
        <dbReference type="Pfam" id="PF12631"/>
    </source>
</evidence>
<comment type="caution">
    <text evidence="8">The sequence shown here is derived from an EMBL/GenBank/DDBJ whole genome shotgun (WGS) entry which is preliminary data.</text>
</comment>
<dbReference type="SUPFAM" id="SSF52540">
    <property type="entry name" value="P-loop containing nucleoside triphosphate hydrolases"/>
    <property type="match status" value="1"/>
</dbReference>
<evidence type="ECO:0008006" key="9">
    <source>
        <dbReference type="Google" id="ProtNLM"/>
    </source>
</evidence>
<dbReference type="InterPro" id="IPR031168">
    <property type="entry name" value="G_TrmE"/>
</dbReference>
<feature type="domain" description="GTP-binding protein TrmE N-terminal" evidence="6">
    <location>
        <begin position="37"/>
        <end position="156"/>
    </location>
</feature>
<keyword evidence="3" id="KW-0547">Nucleotide-binding</keyword>
<evidence type="ECO:0000259" key="5">
    <source>
        <dbReference type="Pfam" id="PF01926"/>
    </source>
</evidence>
<reference evidence="8" key="1">
    <citation type="journal article" date="2014" name="Front. Microbiol.">
        <title>High frequency of phylogenetically diverse reductive dehalogenase-homologous genes in deep subseafloor sedimentary metagenomes.</title>
        <authorList>
            <person name="Kawai M."/>
            <person name="Futagami T."/>
            <person name="Toyoda A."/>
            <person name="Takaki Y."/>
            <person name="Nishi S."/>
            <person name="Hori S."/>
            <person name="Arai W."/>
            <person name="Tsubouchi T."/>
            <person name="Morono Y."/>
            <person name="Uchiyama I."/>
            <person name="Ito T."/>
            <person name="Fujiyama A."/>
            <person name="Inagaki F."/>
            <person name="Takami H."/>
        </authorList>
    </citation>
    <scope>NUCLEOTIDE SEQUENCE</scope>
    <source>
        <strain evidence="8">Expedition CK06-06</strain>
    </source>
</reference>
<dbReference type="InterPro" id="IPR018948">
    <property type="entry name" value="GTP-bd_TrmE_N"/>
</dbReference>
<dbReference type="InterPro" id="IPR027417">
    <property type="entry name" value="P-loop_NTPase"/>
</dbReference>
<dbReference type="AlphaFoldDB" id="X0ZJM0"/>
<evidence type="ECO:0000256" key="1">
    <source>
        <dbReference type="ARBA" id="ARBA00011043"/>
    </source>
</evidence>
<dbReference type="InterPro" id="IPR025867">
    <property type="entry name" value="MnmE_helical"/>
</dbReference>
<evidence type="ECO:0000256" key="3">
    <source>
        <dbReference type="ARBA" id="ARBA00022741"/>
    </source>
</evidence>
<dbReference type="HAMAP" id="MF_00379">
    <property type="entry name" value="GTPase_MnmE"/>
    <property type="match status" value="1"/>
</dbReference>
<dbReference type="InterPro" id="IPR006073">
    <property type="entry name" value="GTP-bd"/>
</dbReference>
<dbReference type="NCBIfam" id="TIGR00450">
    <property type="entry name" value="mnmE_trmE_thdF"/>
    <property type="match status" value="1"/>
</dbReference>
<feature type="non-terminal residue" evidence="8">
    <location>
        <position position="1"/>
    </location>
</feature>
<proteinExistence type="inferred from homology"/>
<dbReference type="Pfam" id="PF01926">
    <property type="entry name" value="MMR_HSR1"/>
    <property type="match status" value="1"/>
</dbReference>
<protein>
    <recommendedName>
        <fullName evidence="9">TrmE-type G domain-containing protein</fullName>
    </recommendedName>
</protein>
<dbReference type="Gene3D" id="3.30.1360.120">
    <property type="entry name" value="Probable tRNA modification gtpase trme, domain 1"/>
    <property type="match status" value="1"/>
</dbReference>
<dbReference type="GO" id="GO:0003924">
    <property type="term" value="F:GTPase activity"/>
    <property type="evidence" value="ECO:0007669"/>
    <property type="project" value="InterPro"/>
</dbReference>
<dbReference type="GO" id="GO:0005829">
    <property type="term" value="C:cytosol"/>
    <property type="evidence" value="ECO:0007669"/>
    <property type="project" value="TreeGrafter"/>
</dbReference>
<dbReference type="Pfam" id="PF10396">
    <property type="entry name" value="TrmE_N"/>
    <property type="match status" value="1"/>
</dbReference>
<evidence type="ECO:0000256" key="4">
    <source>
        <dbReference type="ARBA" id="ARBA00023134"/>
    </source>
</evidence>
<feature type="non-terminal residue" evidence="8">
    <location>
        <position position="423"/>
    </location>
</feature>
<dbReference type="NCBIfam" id="TIGR00231">
    <property type="entry name" value="small_GTP"/>
    <property type="match status" value="1"/>
</dbReference>
<dbReference type="EMBL" id="BART01008171">
    <property type="protein sequence ID" value="GAG69850.1"/>
    <property type="molecule type" value="Genomic_DNA"/>
</dbReference>
<evidence type="ECO:0000256" key="2">
    <source>
        <dbReference type="ARBA" id="ARBA00022694"/>
    </source>
</evidence>
<dbReference type="PANTHER" id="PTHR42714:SF2">
    <property type="entry name" value="TRNA MODIFICATION GTPASE GTPBP3, MITOCHONDRIAL"/>
    <property type="match status" value="1"/>
</dbReference>
<evidence type="ECO:0000259" key="6">
    <source>
        <dbReference type="Pfam" id="PF10396"/>
    </source>
</evidence>
<dbReference type="InterPro" id="IPR004520">
    <property type="entry name" value="GTPase_MnmE"/>
</dbReference>
<keyword evidence="2" id="KW-0819">tRNA processing</keyword>
<sequence>RNIDRKHRKRISEKDQSLSDEKRDLLKIVRSLMFEDTIIAVSTPLGFGGLGVIRLSGKQSLSIAKIIFKPKNKKNSFPPRKTILGNLYDIKHNEIFEEAYLTFFPAPKSYTTEDVIEFSCHGSPVILEEVVRQGIKAGARHASPGEFTLRAFLGGRIDILQAEAINDLIHASSLKQVKISYNQMEGALSRKIIKLRSQIVQILSQTEASIEFPDEGLKISKHIIANTIEKAEQTIDILVKSYDLGKTLAEGVALAITGRSNVGKSTLFNTLLDQERAIVTPHPGTTRDYLRENFKIKDSLFNLVDMAGLDNSSHPAEKEGINRGEKIAASADGILLVLDSSQKASPEDYRLIRKYRNQKIILLHNKCDLPSKMDIKKTIKLGSGMPHLEISALNRTNIEKLKEQIQSLFVCNEIKGNEIILHL</sequence>
<dbReference type="Pfam" id="PF12631">
    <property type="entry name" value="MnmE_helical"/>
    <property type="match status" value="1"/>
</dbReference>
<dbReference type="InterPro" id="IPR005225">
    <property type="entry name" value="Small_GTP-bd"/>
</dbReference>
<feature type="domain" description="G" evidence="5">
    <location>
        <begin position="254"/>
        <end position="366"/>
    </location>
</feature>
<name>X0ZJM0_9ZZZZ</name>
<dbReference type="Gene3D" id="3.40.50.300">
    <property type="entry name" value="P-loop containing nucleotide triphosphate hydrolases"/>
    <property type="match status" value="1"/>
</dbReference>
<evidence type="ECO:0000313" key="8">
    <source>
        <dbReference type="EMBL" id="GAG69850.1"/>
    </source>
</evidence>